<evidence type="ECO:0000313" key="2">
    <source>
        <dbReference type="Proteomes" id="UP000887574"/>
    </source>
</evidence>
<reference evidence="3" key="1">
    <citation type="submission" date="2022-11" db="UniProtKB">
        <authorList>
            <consortium name="WormBaseParasite"/>
        </authorList>
    </citation>
    <scope>IDENTIFICATION</scope>
</reference>
<protein>
    <submittedName>
        <fullName evidence="3">Uncharacterized protein</fullName>
    </submittedName>
</protein>
<dbReference type="AlphaFoldDB" id="A0A915EPR5"/>
<sequence>MEKNPERKAKLYDAIASNNGEFATYALLYDTPLESIGYIGKTSSAELPWIYRDKAPLGLRRRATSALNTGGHSRTTVLKMKAKEQSWNIDKPLPETYLCKMIPYAWNKEESLILDLESSIQPHIANKYSVMRTTGNIYDNMKSNILFEGRKMTSAELEELSSYLLLDALRSQFRLSIYAHGTKPKDIKIKNFVKAALMKGVGTKNDRRTEQNQRLNQLRKKSKEK</sequence>
<feature type="region of interest" description="Disordered" evidence="1">
    <location>
        <begin position="203"/>
        <end position="225"/>
    </location>
</feature>
<evidence type="ECO:0000256" key="1">
    <source>
        <dbReference type="SAM" id="MobiDB-lite"/>
    </source>
</evidence>
<name>A0A915EPR5_9BILA</name>
<dbReference type="Proteomes" id="UP000887574">
    <property type="component" value="Unplaced"/>
</dbReference>
<dbReference type="WBParaSite" id="jg8178">
    <property type="protein sequence ID" value="jg8178"/>
    <property type="gene ID" value="jg8178"/>
</dbReference>
<evidence type="ECO:0000313" key="3">
    <source>
        <dbReference type="WBParaSite" id="jg8178"/>
    </source>
</evidence>
<organism evidence="2 3">
    <name type="scientific">Ditylenchus dipsaci</name>
    <dbReference type="NCBI Taxonomy" id="166011"/>
    <lineage>
        <taxon>Eukaryota</taxon>
        <taxon>Metazoa</taxon>
        <taxon>Ecdysozoa</taxon>
        <taxon>Nematoda</taxon>
        <taxon>Chromadorea</taxon>
        <taxon>Rhabditida</taxon>
        <taxon>Tylenchina</taxon>
        <taxon>Tylenchomorpha</taxon>
        <taxon>Sphaerularioidea</taxon>
        <taxon>Anguinidae</taxon>
        <taxon>Anguininae</taxon>
        <taxon>Ditylenchus</taxon>
    </lineage>
</organism>
<keyword evidence="2" id="KW-1185">Reference proteome</keyword>
<proteinExistence type="predicted"/>
<accession>A0A915EPR5</accession>